<feature type="domain" description="Protein RED C-terminal" evidence="6">
    <location>
        <begin position="461"/>
        <end position="542"/>
    </location>
</feature>
<feature type="domain" description="RED-like N-terminal" evidence="7">
    <location>
        <begin position="56"/>
        <end position="289"/>
    </location>
</feature>
<name>A0A1C7NMA4_9FUNG</name>
<feature type="compositionally biased region" description="Basic and acidic residues" evidence="5">
    <location>
        <begin position="517"/>
        <end position="529"/>
    </location>
</feature>
<keyword evidence="4" id="KW-0539">Nucleus</keyword>
<dbReference type="GO" id="GO:0005634">
    <property type="term" value="C:nucleus"/>
    <property type="evidence" value="ECO:0007669"/>
    <property type="project" value="UniProtKB-SubCell"/>
</dbReference>
<dbReference type="InParanoid" id="A0A1C7NMA4"/>
<feature type="region of interest" description="Disordered" evidence="5">
    <location>
        <begin position="386"/>
        <end position="405"/>
    </location>
</feature>
<feature type="region of interest" description="Disordered" evidence="5">
    <location>
        <begin position="505"/>
        <end position="529"/>
    </location>
</feature>
<evidence type="ECO:0000259" key="6">
    <source>
        <dbReference type="Pfam" id="PF07807"/>
    </source>
</evidence>
<dbReference type="Pfam" id="PF07808">
    <property type="entry name" value="RED_N"/>
    <property type="match status" value="1"/>
</dbReference>
<evidence type="ECO:0000256" key="2">
    <source>
        <dbReference type="ARBA" id="ARBA00006660"/>
    </source>
</evidence>
<dbReference type="InterPro" id="IPR012916">
    <property type="entry name" value="RED_N"/>
</dbReference>
<dbReference type="InterPro" id="IPR039896">
    <property type="entry name" value="Red-like"/>
</dbReference>
<feature type="region of interest" description="Disordered" evidence="5">
    <location>
        <begin position="423"/>
        <end position="472"/>
    </location>
</feature>
<dbReference type="Proteomes" id="UP000093000">
    <property type="component" value="Unassembled WGS sequence"/>
</dbReference>
<feature type="compositionally biased region" description="Basic residues" evidence="5">
    <location>
        <begin position="46"/>
        <end position="58"/>
    </location>
</feature>
<reference evidence="8 9" key="1">
    <citation type="submission" date="2016-03" db="EMBL/GenBank/DDBJ databases">
        <title>Choanephora cucurbitarum.</title>
        <authorList>
            <person name="Min B."/>
            <person name="Park H."/>
            <person name="Park J.-H."/>
            <person name="Shin H.-D."/>
            <person name="Choi I.-G."/>
        </authorList>
    </citation>
    <scope>NUCLEOTIDE SEQUENCE [LARGE SCALE GENOMIC DNA]</scope>
    <source>
        <strain evidence="8 9">KUS-F28377</strain>
    </source>
</reference>
<feature type="compositionally biased region" description="Acidic residues" evidence="5">
    <location>
        <begin position="143"/>
        <end position="163"/>
    </location>
</feature>
<dbReference type="EMBL" id="LUGH01000155">
    <property type="protein sequence ID" value="OBZ88394.1"/>
    <property type="molecule type" value="Genomic_DNA"/>
</dbReference>
<dbReference type="Pfam" id="PF07807">
    <property type="entry name" value="RED_C"/>
    <property type="match status" value="1"/>
</dbReference>
<dbReference type="AlphaFoldDB" id="A0A1C7NMA4"/>
<evidence type="ECO:0000313" key="9">
    <source>
        <dbReference type="Proteomes" id="UP000093000"/>
    </source>
</evidence>
<dbReference type="STRING" id="101091.A0A1C7NMA4"/>
<evidence type="ECO:0000313" key="8">
    <source>
        <dbReference type="EMBL" id="OBZ88394.1"/>
    </source>
</evidence>
<feature type="region of interest" description="Disordered" evidence="5">
    <location>
        <begin position="138"/>
        <end position="163"/>
    </location>
</feature>
<dbReference type="PANTHER" id="PTHR12765">
    <property type="entry name" value="RED PROTEIN IK FACTOR CYTOKINE IK"/>
    <property type="match status" value="1"/>
</dbReference>
<proteinExistence type="inferred from homology"/>
<evidence type="ECO:0000256" key="1">
    <source>
        <dbReference type="ARBA" id="ARBA00004123"/>
    </source>
</evidence>
<evidence type="ECO:0000256" key="4">
    <source>
        <dbReference type="ARBA" id="ARBA00023242"/>
    </source>
</evidence>
<comment type="caution">
    <text evidence="8">The sequence shown here is derived from an EMBL/GenBank/DDBJ whole genome shotgun (WGS) entry which is preliminary data.</text>
</comment>
<comment type="similarity">
    <text evidence="2">Belongs to the RED family.</text>
</comment>
<organism evidence="8 9">
    <name type="scientific">Choanephora cucurbitarum</name>
    <dbReference type="NCBI Taxonomy" id="101091"/>
    <lineage>
        <taxon>Eukaryota</taxon>
        <taxon>Fungi</taxon>
        <taxon>Fungi incertae sedis</taxon>
        <taxon>Mucoromycota</taxon>
        <taxon>Mucoromycotina</taxon>
        <taxon>Mucoromycetes</taxon>
        <taxon>Mucorales</taxon>
        <taxon>Mucorineae</taxon>
        <taxon>Choanephoraceae</taxon>
        <taxon>Choanephoroideae</taxon>
        <taxon>Choanephora</taxon>
    </lineage>
</organism>
<feature type="compositionally biased region" description="Basic and acidic residues" evidence="5">
    <location>
        <begin position="59"/>
        <end position="89"/>
    </location>
</feature>
<gene>
    <name evidence="8" type="primary">Ik</name>
    <name evidence="8" type="ORF">A0J61_03550</name>
</gene>
<evidence type="ECO:0000259" key="7">
    <source>
        <dbReference type="Pfam" id="PF07808"/>
    </source>
</evidence>
<evidence type="ECO:0000256" key="5">
    <source>
        <dbReference type="SAM" id="MobiDB-lite"/>
    </source>
</evidence>
<feature type="region of interest" description="Disordered" evidence="5">
    <location>
        <begin position="1"/>
        <end position="106"/>
    </location>
</feature>
<comment type="subcellular location">
    <subcellularLocation>
        <location evidence="1">Nucleus</location>
    </subcellularLocation>
</comment>
<evidence type="ECO:0000256" key="3">
    <source>
        <dbReference type="ARBA" id="ARBA00022737"/>
    </source>
</evidence>
<dbReference type="OrthoDB" id="3366823at2759"/>
<protein>
    <submittedName>
        <fullName evidence="8">Protein Red</fullName>
    </submittedName>
</protein>
<accession>A0A1C7NMA4</accession>
<feature type="compositionally biased region" description="Acidic residues" evidence="5">
    <location>
        <begin position="90"/>
        <end position="100"/>
    </location>
</feature>
<feature type="compositionally biased region" description="Low complexity" evidence="5">
    <location>
        <begin position="287"/>
        <end position="304"/>
    </location>
</feature>
<keyword evidence="3" id="KW-0677">Repeat</keyword>
<feature type="region of interest" description="Disordered" evidence="5">
    <location>
        <begin position="284"/>
        <end position="304"/>
    </location>
</feature>
<sequence length="549" mass="63100">MSEGLSQEDFRRLLATPRRTNTEEQPKFKAPAPRTPREGAIFAKPRALHKKNVFKKPAKKESKESAEDQEEPKDVNLYRDRAAERRQQELETEDALEEEVDPKQAYEQSKLLGGDIERTHLVKGLDYALLNKVRSQMEGKDIEPEEEQDDQPQEQDNQEDDVSMDDVDQALDRFERGEAIATEQETATLEEKKPTFHSLMAKHIYEQIEQQDQLHKAELFEPGRMTFVFELADEVGHYSDAFAIPTAAIRSKADMVAKSGLSEENLAEAKMVLTKITQVLQNRRRQSNTLEQQQNQQQHQQKANIQKIMTSGPVAMGEDAFMGDIFADAGRDYYLDEENVKSTETTKENNKSNYFHGLVDDEEMKDLNTTEQQNNNEDEVNALLSKARGQSPTDVGEPNKKRKLTKVQLDDDAADIDMFGLSSSALPTSFDERQTAYESGDEDDYDHENNGNNGSKDKVPQMMDQGTNRNKKAQLTRWDFDTEEEWQKYKDTIEIHPKSAFQFGVKLSDGRRKNREKRKDMSEEQKLNREYQQVKNIMSKKYGTSFGNN</sequence>
<keyword evidence="9" id="KW-1185">Reference proteome</keyword>
<dbReference type="InterPro" id="IPR012492">
    <property type="entry name" value="RED_C"/>
</dbReference>